<evidence type="ECO:0000256" key="1">
    <source>
        <dbReference type="ARBA" id="ARBA00001941"/>
    </source>
</evidence>
<evidence type="ECO:0000256" key="4">
    <source>
        <dbReference type="ARBA" id="ARBA00022801"/>
    </source>
</evidence>
<reference evidence="8" key="1">
    <citation type="journal article" date="2017" name="Nat. Ecol. Evol.">
        <title>Genome expansion and lineage-specific genetic innovations in the forest pathogenic fungi Armillaria.</title>
        <authorList>
            <person name="Sipos G."/>
            <person name="Prasanna A.N."/>
            <person name="Walter M.C."/>
            <person name="O'Connor E."/>
            <person name="Balint B."/>
            <person name="Krizsan K."/>
            <person name="Kiss B."/>
            <person name="Hess J."/>
            <person name="Varga T."/>
            <person name="Slot J."/>
            <person name="Riley R."/>
            <person name="Boka B."/>
            <person name="Rigling D."/>
            <person name="Barry K."/>
            <person name="Lee J."/>
            <person name="Mihaltcheva S."/>
            <person name="LaButti K."/>
            <person name="Lipzen A."/>
            <person name="Waldron R."/>
            <person name="Moloney N.M."/>
            <person name="Sperisen C."/>
            <person name="Kredics L."/>
            <person name="Vagvoelgyi C."/>
            <person name="Patrignani A."/>
            <person name="Fitzpatrick D."/>
            <person name="Nagy I."/>
            <person name="Doyle S."/>
            <person name="Anderson J.B."/>
            <person name="Grigoriev I.V."/>
            <person name="Gueldener U."/>
            <person name="Muensterkoetter M."/>
            <person name="Nagy L.G."/>
        </authorList>
    </citation>
    <scope>NUCLEOTIDE SEQUENCE [LARGE SCALE GENOMIC DNA]</scope>
    <source>
        <strain evidence="8">Ar21-2</strain>
    </source>
</reference>
<dbReference type="PANTHER" id="PTHR46471:SF2">
    <property type="entry name" value="CHITIN DEACETYLASE-RELATED"/>
    <property type="match status" value="1"/>
</dbReference>
<dbReference type="Proteomes" id="UP000217790">
    <property type="component" value="Unassembled WGS sequence"/>
</dbReference>
<organism evidence="7 8">
    <name type="scientific">Armillaria gallica</name>
    <name type="common">Bulbous honey fungus</name>
    <name type="synonym">Armillaria bulbosa</name>
    <dbReference type="NCBI Taxonomy" id="47427"/>
    <lineage>
        <taxon>Eukaryota</taxon>
        <taxon>Fungi</taxon>
        <taxon>Dikarya</taxon>
        <taxon>Basidiomycota</taxon>
        <taxon>Agaricomycotina</taxon>
        <taxon>Agaricomycetes</taxon>
        <taxon>Agaricomycetidae</taxon>
        <taxon>Agaricales</taxon>
        <taxon>Marasmiineae</taxon>
        <taxon>Physalacriaceae</taxon>
        <taxon>Armillaria</taxon>
    </lineage>
</organism>
<name>A0A2H3CTM0_ARMGA</name>
<dbReference type="SUPFAM" id="SSF88713">
    <property type="entry name" value="Glycoside hydrolase/deacetylase"/>
    <property type="match status" value="1"/>
</dbReference>
<evidence type="ECO:0000256" key="6">
    <source>
        <dbReference type="SAM" id="SignalP"/>
    </source>
</evidence>
<dbReference type="GO" id="GO:0005975">
    <property type="term" value="P:carbohydrate metabolic process"/>
    <property type="evidence" value="ECO:0007669"/>
    <property type="project" value="InterPro"/>
</dbReference>
<dbReference type="InParanoid" id="A0A2H3CTM0"/>
<dbReference type="OrthoDB" id="2125469at2759"/>
<dbReference type="AlphaFoldDB" id="A0A2H3CTM0"/>
<dbReference type="GO" id="GO:0016787">
    <property type="term" value="F:hydrolase activity"/>
    <property type="evidence" value="ECO:0007669"/>
    <property type="project" value="UniProtKB-KW"/>
</dbReference>
<dbReference type="PANTHER" id="PTHR46471">
    <property type="entry name" value="CHITIN DEACETYLASE"/>
    <property type="match status" value="1"/>
</dbReference>
<evidence type="ECO:0000313" key="8">
    <source>
        <dbReference type="Proteomes" id="UP000217790"/>
    </source>
</evidence>
<keyword evidence="2" id="KW-0479">Metal-binding</keyword>
<evidence type="ECO:0000256" key="5">
    <source>
        <dbReference type="ARBA" id="ARBA00023277"/>
    </source>
</evidence>
<dbReference type="EMBL" id="KZ293716">
    <property type="protein sequence ID" value="PBK82522.1"/>
    <property type="molecule type" value="Genomic_DNA"/>
</dbReference>
<dbReference type="GO" id="GO:0046872">
    <property type="term" value="F:metal ion binding"/>
    <property type="evidence" value="ECO:0007669"/>
    <property type="project" value="UniProtKB-KW"/>
</dbReference>
<evidence type="ECO:0008006" key="9">
    <source>
        <dbReference type="Google" id="ProtNLM"/>
    </source>
</evidence>
<evidence type="ECO:0000256" key="3">
    <source>
        <dbReference type="ARBA" id="ARBA00022729"/>
    </source>
</evidence>
<dbReference type="STRING" id="47427.A0A2H3CTM0"/>
<sequence length="276" mass="30742">MLSSAFLTFALATAAFSHPTKRQTGGVITSCTVPNTAALTIVHDGPYIYSQNIVDMLDAKGVKGTFFSRWQQLWLYIRRHRESSAAERVLEGSSDRFHTWAHKDSVATLTTDQVENEFTLTDSIRIGENPRSERRALQVAAAYNQSVIIWDFDSGDSVGETAANSEKDYDTLVTKYPNTILTLNHETVETTRRVIVIVTISGVLYRHICSTTVLPHALDDLLGAGYNLVTVAECLSLPPYLSVAARSAQDVRLTPRSFWLIADEFFLLEGFVDLFE</sequence>
<feature type="signal peptide" evidence="6">
    <location>
        <begin position="1"/>
        <end position="17"/>
    </location>
</feature>
<keyword evidence="4" id="KW-0378">Hydrolase</keyword>
<protein>
    <recommendedName>
        <fullName evidence="9">Chitin deacetylase</fullName>
    </recommendedName>
</protein>
<dbReference type="InterPro" id="IPR011330">
    <property type="entry name" value="Glyco_hydro/deAcase_b/a-brl"/>
</dbReference>
<keyword evidence="5" id="KW-0119">Carbohydrate metabolism</keyword>
<proteinExistence type="predicted"/>
<gene>
    <name evidence="7" type="ORF">ARMGADRAFT_1090222</name>
</gene>
<accession>A0A2H3CTM0</accession>
<comment type="cofactor">
    <cofactor evidence="1">
        <name>Co(2+)</name>
        <dbReference type="ChEBI" id="CHEBI:48828"/>
    </cofactor>
</comment>
<evidence type="ECO:0000313" key="7">
    <source>
        <dbReference type="EMBL" id="PBK82522.1"/>
    </source>
</evidence>
<keyword evidence="8" id="KW-1185">Reference proteome</keyword>
<keyword evidence="3 6" id="KW-0732">Signal</keyword>
<dbReference type="Gene3D" id="3.20.20.370">
    <property type="entry name" value="Glycoside hydrolase/deacetylase"/>
    <property type="match status" value="1"/>
</dbReference>
<feature type="chain" id="PRO_5013668888" description="Chitin deacetylase" evidence="6">
    <location>
        <begin position="18"/>
        <end position="276"/>
    </location>
</feature>
<evidence type="ECO:0000256" key="2">
    <source>
        <dbReference type="ARBA" id="ARBA00022723"/>
    </source>
</evidence>